<feature type="signal peptide" evidence="2">
    <location>
        <begin position="1"/>
        <end position="20"/>
    </location>
</feature>
<keyword evidence="5" id="KW-1185">Reference proteome</keyword>
<gene>
    <name evidence="4" type="ORF">K402DRAFT_261625</name>
</gene>
<dbReference type="EMBL" id="ML977144">
    <property type="protein sequence ID" value="KAF1989692.1"/>
    <property type="molecule type" value="Genomic_DNA"/>
</dbReference>
<dbReference type="OrthoDB" id="5589325at2759"/>
<dbReference type="AlphaFoldDB" id="A0A6G1H9F5"/>
<dbReference type="PANTHER" id="PTHR40633">
    <property type="entry name" value="MATRIX PROTEIN, PUTATIVE (AFU_ORTHOLOGUE AFUA_8G05410)-RELATED"/>
    <property type="match status" value="1"/>
</dbReference>
<accession>A0A6G1H9F5</accession>
<dbReference type="Proteomes" id="UP000800041">
    <property type="component" value="Unassembled WGS sequence"/>
</dbReference>
<feature type="domain" description="Yeast cell wall synthesis Kre9/Knh1-like N-terminal" evidence="3">
    <location>
        <begin position="31"/>
        <end position="111"/>
    </location>
</feature>
<evidence type="ECO:0000313" key="4">
    <source>
        <dbReference type="EMBL" id="KAF1989692.1"/>
    </source>
</evidence>
<name>A0A6G1H9F5_9PEZI</name>
<proteinExistence type="predicted"/>
<feature type="chain" id="PRO_5026313411" description="Yeast cell wall synthesis Kre9/Knh1-like N-terminal domain-containing protein" evidence="2">
    <location>
        <begin position="21"/>
        <end position="203"/>
    </location>
</feature>
<organism evidence="4 5">
    <name type="scientific">Aulographum hederae CBS 113979</name>
    <dbReference type="NCBI Taxonomy" id="1176131"/>
    <lineage>
        <taxon>Eukaryota</taxon>
        <taxon>Fungi</taxon>
        <taxon>Dikarya</taxon>
        <taxon>Ascomycota</taxon>
        <taxon>Pezizomycotina</taxon>
        <taxon>Dothideomycetes</taxon>
        <taxon>Pleosporomycetidae</taxon>
        <taxon>Aulographales</taxon>
        <taxon>Aulographaceae</taxon>
    </lineage>
</organism>
<evidence type="ECO:0000256" key="1">
    <source>
        <dbReference type="ARBA" id="ARBA00022729"/>
    </source>
</evidence>
<sequence>MQFFKSLLIGASAFAAIVSAQNPLAFTSLPTSVQVGVPVQLTYRAPSSGPVTITLRQGERTNLQDVAVLTTSATGGSYTWIPSTSLPPADNYALRITQADAEENYTDLFTITGGTGSVSSPVSSPVSVSVSASMSMSCPQLLSPVPAPARPSPALLLRPAPPHPRPRPPTAQAISLATLRSSSALSLPWSTSTRKYNWRGETG</sequence>
<evidence type="ECO:0000259" key="3">
    <source>
        <dbReference type="Pfam" id="PF10342"/>
    </source>
</evidence>
<dbReference type="Pfam" id="PF10342">
    <property type="entry name" value="Kre9_KNH"/>
    <property type="match status" value="1"/>
</dbReference>
<dbReference type="PANTHER" id="PTHR40633:SF6">
    <property type="entry name" value="MATRIX PROTEIN, PUTATIVE (AFU_ORTHOLOGUE AFUA_8G05410)-RELATED"/>
    <property type="match status" value="1"/>
</dbReference>
<dbReference type="InterPro" id="IPR018466">
    <property type="entry name" value="Kre9/Knh1-like_N"/>
</dbReference>
<protein>
    <recommendedName>
        <fullName evidence="3">Yeast cell wall synthesis Kre9/Knh1-like N-terminal domain-containing protein</fullName>
    </recommendedName>
</protein>
<evidence type="ECO:0000313" key="5">
    <source>
        <dbReference type="Proteomes" id="UP000800041"/>
    </source>
</evidence>
<keyword evidence="1 2" id="KW-0732">Signal</keyword>
<reference evidence="4" key="1">
    <citation type="journal article" date="2020" name="Stud. Mycol.">
        <title>101 Dothideomycetes genomes: a test case for predicting lifestyles and emergence of pathogens.</title>
        <authorList>
            <person name="Haridas S."/>
            <person name="Albert R."/>
            <person name="Binder M."/>
            <person name="Bloem J."/>
            <person name="Labutti K."/>
            <person name="Salamov A."/>
            <person name="Andreopoulos B."/>
            <person name="Baker S."/>
            <person name="Barry K."/>
            <person name="Bills G."/>
            <person name="Bluhm B."/>
            <person name="Cannon C."/>
            <person name="Castanera R."/>
            <person name="Culley D."/>
            <person name="Daum C."/>
            <person name="Ezra D."/>
            <person name="Gonzalez J."/>
            <person name="Henrissat B."/>
            <person name="Kuo A."/>
            <person name="Liang C."/>
            <person name="Lipzen A."/>
            <person name="Lutzoni F."/>
            <person name="Magnuson J."/>
            <person name="Mondo S."/>
            <person name="Nolan M."/>
            <person name="Ohm R."/>
            <person name="Pangilinan J."/>
            <person name="Park H.-J."/>
            <person name="Ramirez L."/>
            <person name="Alfaro M."/>
            <person name="Sun H."/>
            <person name="Tritt A."/>
            <person name="Yoshinaga Y."/>
            <person name="Zwiers L.-H."/>
            <person name="Turgeon B."/>
            <person name="Goodwin S."/>
            <person name="Spatafora J."/>
            <person name="Crous P."/>
            <person name="Grigoriev I."/>
        </authorList>
    </citation>
    <scope>NUCLEOTIDE SEQUENCE</scope>
    <source>
        <strain evidence="4">CBS 113979</strain>
    </source>
</reference>
<evidence type="ECO:0000256" key="2">
    <source>
        <dbReference type="SAM" id="SignalP"/>
    </source>
</evidence>
<dbReference type="InterPro" id="IPR052982">
    <property type="entry name" value="SRP1/TIP1-like"/>
</dbReference>